<dbReference type="Pfam" id="PF02870">
    <property type="entry name" value="Methyltransf_1N"/>
    <property type="match status" value="1"/>
</dbReference>
<reference evidence="12" key="4">
    <citation type="journal article" date="2019" name="Int. J. Syst. Evol. Microbiol.">
        <title>Streptococcus chenjunshii sp. nov. isolated from feces of Tibetan antelopes.</title>
        <authorList>
            <person name="Tian Z."/>
            <person name="Lu S."/>
            <person name="Jin D."/>
            <person name="Yang J."/>
            <person name="Pu J."/>
            <person name="Lai X.H."/>
            <person name="Bai X.N."/>
            <person name="Wu X.M."/>
            <person name="Li J."/>
            <person name="Wang S."/>
            <person name="Xu J."/>
        </authorList>
    </citation>
    <scope>NUCLEOTIDE SEQUENCE</scope>
    <source>
        <strain evidence="12">Z15</strain>
    </source>
</reference>
<evidence type="ECO:0000256" key="4">
    <source>
        <dbReference type="ARBA" id="ARBA00022603"/>
    </source>
</evidence>
<evidence type="ECO:0000313" key="17">
    <source>
        <dbReference type="Proteomes" id="UP000264056"/>
    </source>
</evidence>
<evidence type="ECO:0000256" key="6">
    <source>
        <dbReference type="ARBA" id="ARBA00022763"/>
    </source>
</evidence>
<dbReference type="AlphaFoldDB" id="A0A372KM72"/>
<protein>
    <recommendedName>
        <fullName evidence="9">Methylated-DNA--protein-cysteine methyltransferase</fullName>
        <ecNumber evidence="9">2.1.1.63</ecNumber>
    </recommendedName>
    <alternativeName>
        <fullName evidence="9">6-O-methylguanine-DNA methyltransferase</fullName>
        <shortName evidence="9">MGMT</shortName>
    </alternativeName>
    <alternativeName>
        <fullName evidence="9">O-6-methylguanine-DNA-alkyltransferase</fullName>
    </alternativeName>
</protein>
<dbReference type="Gene3D" id="3.30.160.70">
    <property type="entry name" value="Methylated DNA-protein cysteine methyltransferase domain"/>
    <property type="match status" value="1"/>
</dbReference>
<evidence type="ECO:0000256" key="2">
    <source>
        <dbReference type="ARBA" id="ARBA00008711"/>
    </source>
</evidence>
<evidence type="ECO:0000256" key="7">
    <source>
        <dbReference type="ARBA" id="ARBA00023204"/>
    </source>
</evidence>
<dbReference type="GO" id="GO:0003908">
    <property type="term" value="F:methylated-DNA-[protein]-cysteine S-methyltransferase activity"/>
    <property type="evidence" value="ECO:0007669"/>
    <property type="project" value="UniProtKB-UniRule"/>
</dbReference>
<dbReference type="InterPro" id="IPR008332">
    <property type="entry name" value="MethylG_MeTrfase_N"/>
</dbReference>
<comment type="miscellaneous">
    <text evidence="9">This enzyme catalyzes only one turnover and therefore is not strictly catalytic. According to one definition, an enzyme is a biocatalyst that acts repeatedly and over many reaction cycles.</text>
</comment>
<feature type="domain" description="Methylated-DNA-[protein]-cysteine S-methyltransferase DNA binding" evidence="10">
    <location>
        <begin position="80"/>
        <end position="158"/>
    </location>
</feature>
<comment type="catalytic activity">
    <reaction evidence="8 9">
        <text>a 6-O-methyl-2'-deoxyguanosine in DNA + L-cysteinyl-[protein] = S-methyl-L-cysteinyl-[protein] + a 2'-deoxyguanosine in DNA</text>
        <dbReference type="Rhea" id="RHEA:24000"/>
        <dbReference type="Rhea" id="RHEA-COMP:10131"/>
        <dbReference type="Rhea" id="RHEA-COMP:10132"/>
        <dbReference type="Rhea" id="RHEA-COMP:11367"/>
        <dbReference type="Rhea" id="RHEA-COMP:11368"/>
        <dbReference type="ChEBI" id="CHEBI:29950"/>
        <dbReference type="ChEBI" id="CHEBI:82612"/>
        <dbReference type="ChEBI" id="CHEBI:85445"/>
        <dbReference type="ChEBI" id="CHEBI:85448"/>
        <dbReference type="EC" id="2.1.1.63"/>
    </reaction>
</comment>
<dbReference type="PANTHER" id="PTHR10815:SF5">
    <property type="entry name" value="METHYLATED-DNA--PROTEIN-CYSTEINE METHYLTRANSFERASE"/>
    <property type="match status" value="1"/>
</dbReference>
<evidence type="ECO:0000256" key="1">
    <source>
        <dbReference type="ARBA" id="ARBA00001286"/>
    </source>
</evidence>
<dbReference type="HAMAP" id="MF_00772">
    <property type="entry name" value="OGT"/>
    <property type="match status" value="1"/>
</dbReference>
<evidence type="ECO:0000313" key="15">
    <source>
        <dbReference type="Proteomes" id="UP000246115"/>
    </source>
</evidence>
<evidence type="ECO:0000313" key="13">
    <source>
        <dbReference type="EMBL" id="RFU50990.1"/>
    </source>
</evidence>
<comment type="subcellular location">
    <subcellularLocation>
        <location evidence="9">Cytoplasm</location>
    </subcellularLocation>
</comment>
<dbReference type="Proteomes" id="UP000246115">
    <property type="component" value="Chromosome"/>
</dbReference>
<evidence type="ECO:0000313" key="14">
    <source>
        <dbReference type="EMBL" id="RFU53382.1"/>
    </source>
</evidence>
<keyword evidence="3 9" id="KW-0963">Cytoplasm</keyword>
<dbReference type="InterPro" id="IPR014048">
    <property type="entry name" value="MethylDNA_cys_MeTrfase_DNA-bd"/>
</dbReference>
<keyword evidence="7 9" id="KW-0234">DNA repair</keyword>
<evidence type="ECO:0000256" key="5">
    <source>
        <dbReference type="ARBA" id="ARBA00022679"/>
    </source>
</evidence>
<accession>A0A372KM72</accession>
<dbReference type="InterPro" id="IPR036217">
    <property type="entry name" value="MethylDNA_cys_MeTrfase_DNAb"/>
</dbReference>
<dbReference type="Proteomes" id="UP000262901">
    <property type="component" value="Unassembled WGS sequence"/>
</dbReference>
<name>A0A372KM72_9STRE</name>
<feature type="domain" description="Methylguanine DNA methyltransferase ribonuclease-like" evidence="11">
    <location>
        <begin position="3"/>
        <end position="64"/>
    </location>
</feature>
<dbReference type="GO" id="GO:0005737">
    <property type="term" value="C:cytoplasm"/>
    <property type="evidence" value="ECO:0007669"/>
    <property type="project" value="UniProtKB-SubCell"/>
</dbReference>
<organism evidence="14 16">
    <name type="scientific">Streptococcus chenjunshii</name>
    <dbReference type="NCBI Taxonomy" id="2173853"/>
    <lineage>
        <taxon>Bacteria</taxon>
        <taxon>Bacillati</taxon>
        <taxon>Bacillota</taxon>
        <taxon>Bacilli</taxon>
        <taxon>Lactobacillales</taxon>
        <taxon>Streptococcaceae</taxon>
        <taxon>Streptococcus</taxon>
    </lineage>
</organism>
<keyword evidence="5 9" id="KW-0808">Transferase</keyword>
<dbReference type="EMBL" id="QVQZ01000008">
    <property type="protein sequence ID" value="RFU53382.1"/>
    <property type="molecule type" value="Genomic_DNA"/>
</dbReference>
<dbReference type="PANTHER" id="PTHR10815">
    <property type="entry name" value="METHYLATED-DNA--PROTEIN-CYSTEINE METHYLTRANSFERASE"/>
    <property type="match status" value="1"/>
</dbReference>
<keyword evidence="17" id="KW-1185">Reference proteome</keyword>
<keyword evidence="6 9" id="KW-0227">DNA damage</keyword>
<reference evidence="13 17" key="1">
    <citation type="submission" date="2018-08" db="EMBL/GenBank/DDBJ databases">
        <title>Draft genome of Streptococcus sp .nov. Z2.</title>
        <authorList>
            <person name="Tian Z."/>
        </authorList>
    </citation>
    <scope>NUCLEOTIDE SEQUENCE [LARGE SCALE GENOMIC DNA]</scope>
    <source>
        <strain evidence="13 17">Z2</strain>
    </source>
</reference>
<dbReference type="InterPro" id="IPR036631">
    <property type="entry name" value="MGMT_N_sf"/>
</dbReference>
<evidence type="ECO:0000259" key="10">
    <source>
        <dbReference type="Pfam" id="PF01035"/>
    </source>
</evidence>
<sequence length="162" mass="17745">MLVKQTYLSPVGELILLANEEALLGVWFTGQKYELSHFENLNVAERENPVLSVAKAWLAAYFAKAAPPICPPLLPKGTVFQRKVWELLLTVPIGETITYGQIAKKLNCRSAQAIGGAVGRNPISILIPCHRVIGSQGQLTGYAGGLERKRWLLEHEGIKITG</sequence>
<dbReference type="KEGG" id="schj:DDV21_008700"/>
<evidence type="ECO:0000313" key="16">
    <source>
        <dbReference type="Proteomes" id="UP000262901"/>
    </source>
</evidence>
<dbReference type="OrthoDB" id="9802228at2"/>
<evidence type="ECO:0000256" key="3">
    <source>
        <dbReference type="ARBA" id="ARBA00022490"/>
    </source>
</evidence>
<dbReference type="SUPFAM" id="SSF53155">
    <property type="entry name" value="Methylated DNA-protein cysteine methyltransferase domain"/>
    <property type="match status" value="1"/>
</dbReference>
<reference evidence="14 16" key="2">
    <citation type="submission" date="2018-08" db="EMBL/GenBank/DDBJ databases">
        <title>Draft genome of Streptococcus sp. nov. Z1.</title>
        <authorList>
            <person name="Tian Z."/>
        </authorList>
    </citation>
    <scope>NUCLEOTIDE SEQUENCE [LARGE SCALE GENOMIC DNA]</scope>
    <source>
        <strain evidence="14">Z1</strain>
        <strain evidence="16">Z1(2018)</strain>
    </source>
</reference>
<comment type="similarity">
    <text evidence="2 9">Belongs to the MGMT family.</text>
</comment>
<evidence type="ECO:0000256" key="8">
    <source>
        <dbReference type="ARBA" id="ARBA00049348"/>
    </source>
</evidence>
<reference evidence="15" key="3">
    <citation type="submission" date="2018-08" db="EMBL/GenBank/DDBJ databases">
        <title>Streptococcus chenjunshii sp. nov., isolated from stools sample of the Tibetan antelope in the Qinghai-Tibet plateau, China.</title>
        <authorList>
            <person name="Tian Z."/>
        </authorList>
    </citation>
    <scope>NUCLEOTIDE SEQUENCE [LARGE SCALE GENOMIC DNA]</scope>
    <source>
        <strain evidence="15">Z15</strain>
    </source>
</reference>
<dbReference type="FunFam" id="1.10.10.10:FF:000214">
    <property type="entry name" value="Methylated-DNA--protein-cysteine methyltransferase"/>
    <property type="match status" value="1"/>
</dbReference>
<accession>A0A346NDR1</accession>
<dbReference type="GO" id="GO:0006307">
    <property type="term" value="P:DNA alkylation repair"/>
    <property type="evidence" value="ECO:0007669"/>
    <property type="project" value="UniProtKB-UniRule"/>
</dbReference>
<evidence type="ECO:0000259" key="11">
    <source>
        <dbReference type="Pfam" id="PF02870"/>
    </source>
</evidence>
<evidence type="ECO:0000313" key="12">
    <source>
        <dbReference type="EMBL" id="AXQ79156.1"/>
    </source>
</evidence>
<dbReference type="GO" id="GO:0032259">
    <property type="term" value="P:methylation"/>
    <property type="evidence" value="ECO:0007669"/>
    <property type="project" value="UniProtKB-KW"/>
</dbReference>
<dbReference type="EC" id="2.1.1.63" evidence="9"/>
<dbReference type="SUPFAM" id="SSF46767">
    <property type="entry name" value="Methylated DNA-protein cysteine methyltransferase, C-terminal domain"/>
    <property type="match status" value="1"/>
</dbReference>
<comment type="function">
    <text evidence="9">Involved in the cellular defense against the biological effects of O6-methylguanine (O6-MeG) and O4-methylthymine (O4-MeT) in DNA. Repairs the methylated nucleobase in DNA by stoichiometrically transferring the methyl group to a cysteine residue in the enzyme. This is a suicide reaction: the enzyme is irreversibly inactivated.</text>
</comment>
<keyword evidence="4 9" id="KW-0489">Methyltransferase</keyword>
<dbReference type="EMBL" id="QVQY01000012">
    <property type="protein sequence ID" value="RFU50990.1"/>
    <property type="molecule type" value="Genomic_DNA"/>
</dbReference>
<proteinExistence type="inferred from homology"/>
<dbReference type="PROSITE" id="PS00374">
    <property type="entry name" value="MGMT"/>
    <property type="match status" value="1"/>
</dbReference>
<dbReference type="NCBIfam" id="TIGR00589">
    <property type="entry name" value="ogt"/>
    <property type="match status" value="1"/>
</dbReference>
<comment type="catalytic activity">
    <reaction evidence="1 9">
        <text>a 4-O-methyl-thymidine in DNA + L-cysteinyl-[protein] = a thymidine in DNA + S-methyl-L-cysteinyl-[protein]</text>
        <dbReference type="Rhea" id="RHEA:53428"/>
        <dbReference type="Rhea" id="RHEA-COMP:10131"/>
        <dbReference type="Rhea" id="RHEA-COMP:10132"/>
        <dbReference type="Rhea" id="RHEA-COMP:13555"/>
        <dbReference type="Rhea" id="RHEA-COMP:13556"/>
        <dbReference type="ChEBI" id="CHEBI:29950"/>
        <dbReference type="ChEBI" id="CHEBI:82612"/>
        <dbReference type="ChEBI" id="CHEBI:137386"/>
        <dbReference type="ChEBI" id="CHEBI:137387"/>
        <dbReference type="EC" id="2.1.1.63"/>
    </reaction>
</comment>
<dbReference type="InterPro" id="IPR001497">
    <property type="entry name" value="MethylDNA_cys_MeTrfase_AS"/>
</dbReference>
<dbReference type="InterPro" id="IPR036388">
    <property type="entry name" value="WH-like_DNA-bd_sf"/>
</dbReference>
<dbReference type="CDD" id="cd06445">
    <property type="entry name" value="ATase"/>
    <property type="match status" value="1"/>
</dbReference>
<gene>
    <name evidence="12" type="ORF">DDV21_008700</name>
    <name evidence="13" type="ORF">DDV22_05845</name>
    <name evidence="14" type="ORF">DDV23_04985</name>
</gene>
<feature type="active site" description="Nucleophile; methyl group acceptor" evidence="9">
    <location>
        <position position="129"/>
    </location>
</feature>
<dbReference type="Pfam" id="PF01035">
    <property type="entry name" value="DNA_binding_1"/>
    <property type="match status" value="1"/>
</dbReference>
<dbReference type="EMBL" id="CP031733">
    <property type="protein sequence ID" value="AXQ79156.1"/>
    <property type="molecule type" value="Genomic_DNA"/>
</dbReference>
<evidence type="ECO:0000256" key="9">
    <source>
        <dbReference type="HAMAP-Rule" id="MF_00772"/>
    </source>
</evidence>
<dbReference type="Gene3D" id="1.10.10.10">
    <property type="entry name" value="Winged helix-like DNA-binding domain superfamily/Winged helix DNA-binding domain"/>
    <property type="match status" value="1"/>
</dbReference>
<dbReference type="Proteomes" id="UP000264056">
    <property type="component" value="Unassembled WGS sequence"/>
</dbReference>
<dbReference type="InterPro" id="IPR023546">
    <property type="entry name" value="MGMT"/>
</dbReference>
<dbReference type="RefSeq" id="WP_116878007.1">
    <property type="nucleotide sequence ID" value="NZ_CP031733.1"/>
</dbReference>